<dbReference type="EMBL" id="CAIIXF020000001">
    <property type="protein sequence ID" value="CAH1775397.1"/>
    <property type="molecule type" value="Genomic_DNA"/>
</dbReference>
<dbReference type="SMART" id="SM00255">
    <property type="entry name" value="TIR"/>
    <property type="match status" value="1"/>
</dbReference>
<evidence type="ECO:0000259" key="9">
    <source>
        <dbReference type="PROSITE" id="PS50104"/>
    </source>
</evidence>
<evidence type="ECO:0000256" key="8">
    <source>
        <dbReference type="SAM" id="SignalP"/>
    </source>
</evidence>
<evidence type="ECO:0000313" key="11">
    <source>
        <dbReference type="Proteomes" id="UP000749559"/>
    </source>
</evidence>
<dbReference type="InterPro" id="IPR026906">
    <property type="entry name" value="LRR_5"/>
</dbReference>
<dbReference type="PANTHER" id="PTHR24365:SF541">
    <property type="entry name" value="PROTEIN TOLL-RELATED"/>
    <property type="match status" value="1"/>
</dbReference>
<keyword evidence="11" id="KW-1185">Reference proteome</keyword>
<accession>A0A8S4N3I3</accession>
<comment type="subcellular location">
    <subcellularLocation>
        <location evidence="1">Membrane</location>
        <topology evidence="1">Single-pass type I membrane protein</topology>
    </subcellularLocation>
</comment>
<gene>
    <name evidence="10" type="ORF">OFUS_LOCUS2707</name>
</gene>
<evidence type="ECO:0000256" key="3">
    <source>
        <dbReference type="ARBA" id="ARBA00022692"/>
    </source>
</evidence>
<dbReference type="GO" id="GO:0006955">
    <property type="term" value="P:immune response"/>
    <property type="evidence" value="ECO:0007669"/>
    <property type="project" value="InterPro"/>
</dbReference>
<evidence type="ECO:0000313" key="10">
    <source>
        <dbReference type="EMBL" id="CAH1775397.1"/>
    </source>
</evidence>
<dbReference type="AlphaFoldDB" id="A0A8S4N3I3"/>
<organism evidence="10 11">
    <name type="scientific">Owenia fusiformis</name>
    <name type="common">Polychaete worm</name>
    <dbReference type="NCBI Taxonomy" id="6347"/>
    <lineage>
        <taxon>Eukaryota</taxon>
        <taxon>Metazoa</taxon>
        <taxon>Spiralia</taxon>
        <taxon>Lophotrochozoa</taxon>
        <taxon>Annelida</taxon>
        <taxon>Polychaeta</taxon>
        <taxon>Sedentaria</taxon>
        <taxon>Canalipalpata</taxon>
        <taxon>Sabellida</taxon>
        <taxon>Oweniida</taxon>
        <taxon>Oweniidae</taxon>
        <taxon>Owenia</taxon>
    </lineage>
</organism>
<comment type="caution">
    <text evidence="10">The sequence shown here is derived from an EMBL/GenBank/DDBJ whole genome shotgun (WGS) entry which is preliminary data.</text>
</comment>
<dbReference type="SUPFAM" id="SSF52058">
    <property type="entry name" value="L domain-like"/>
    <property type="match status" value="1"/>
</dbReference>
<name>A0A8S4N3I3_OWEFU</name>
<dbReference type="PROSITE" id="PS51450">
    <property type="entry name" value="LRR"/>
    <property type="match status" value="1"/>
</dbReference>
<dbReference type="SUPFAM" id="SSF52200">
    <property type="entry name" value="Toll/Interleukin receptor TIR domain"/>
    <property type="match status" value="1"/>
</dbReference>
<proteinExistence type="inferred from homology"/>
<keyword evidence="5 7" id="KW-1133">Transmembrane helix</keyword>
<feature type="transmembrane region" description="Helical" evidence="7">
    <location>
        <begin position="573"/>
        <end position="595"/>
    </location>
</feature>
<dbReference type="Gene3D" id="3.80.10.10">
    <property type="entry name" value="Ribonuclease Inhibitor"/>
    <property type="match status" value="2"/>
</dbReference>
<evidence type="ECO:0000256" key="4">
    <source>
        <dbReference type="ARBA" id="ARBA00022729"/>
    </source>
</evidence>
<dbReference type="Proteomes" id="UP000749559">
    <property type="component" value="Unassembled WGS sequence"/>
</dbReference>
<evidence type="ECO:0000256" key="2">
    <source>
        <dbReference type="ARBA" id="ARBA00009634"/>
    </source>
</evidence>
<evidence type="ECO:0000256" key="7">
    <source>
        <dbReference type="SAM" id="Phobius"/>
    </source>
</evidence>
<dbReference type="PRINTS" id="PR01537">
    <property type="entry name" value="INTRLKN1R1F"/>
</dbReference>
<dbReference type="GO" id="GO:0002224">
    <property type="term" value="P:toll-like receptor signaling pathway"/>
    <property type="evidence" value="ECO:0007669"/>
    <property type="project" value="InterPro"/>
</dbReference>
<feature type="signal peptide" evidence="8">
    <location>
        <begin position="1"/>
        <end position="28"/>
    </location>
</feature>
<feature type="chain" id="PRO_5035858563" description="TIR domain-containing protein" evidence="8">
    <location>
        <begin position="29"/>
        <end position="824"/>
    </location>
</feature>
<evidence type="ECO:0000256" key="6">
    <source>
        <dbReference type="ARBA" id="ARBA00023136"/>
    </source>
</evidence>
<keyword evidence="4 8" id="KW-0732">Signal</keyword>
<evidence type="ECO:0000256" key="1">
    <source>
        <dbReference type="ARBA" id="ARBA00004479"/>
    </source>
</evidence>
<dbReference type="GO" id="GO:0005886">
    <property type="term" value="C:plasma membrane"/>
    <property type="evidence" value="ECO:0007669"/>
    <property type="project" value="TreeGrafter"/>
</dbReference>
<dbReference type="Pfam" id="PF01582">
    <property type="entry name" value="TIR"/>
    <property type="match status" value="1"/>
</dbReference>
<dbReference type="Pfam" id="PF13855">
    <property type="entry name" value="LRR_8"/>
    <property type="match status" value="1"/>
</dbReference>
<protein>
    <recommendedName>
        <fullName evidence="9">TIR domain-containing protein</fullName>
    </recommendedName>
</protein>
<feature type="domain" description="TIR" evidence="9">
    <location>
        <begin position="628"/>
        <end position="770"/>
    </location>
</feature>
<dbReference type="InterPro" id="IPR001611">
    <property type="entry name" value="Leu-rich_rpt"/>
</dbReference>
<keyword evidence="3 7" id="KW-0812">Transmembrane</keyword>
<sequence>MGSSTMMIFWMKICIFLCIHIGETTVSARYRYPDKPDINFTMEKNHTCPHGCSICSDMRYICTTLYVTSVPQTFPASIQYLQLTDIPTVLDIQNDTFKRYTNLKYLDISGNNIKSIPEESLGGLEKLEYLKIRQSGTIIYNYYTKMSRSLKDMGQKAFCDLKTLKYLEMRGNNRMGLNRMIYSLRALTVACPNCSTDYLDLSYTNDVGFKHAQIQSYMLKRSKMIFFKRLNVKVLKLDGNHISSIEHGFGTLLSSLEYVSLRANYLSISFWHDGNIFYAANLLLMYNLKVMNIGGNAHLPMKATNPIHILRTRNCQSLPIGIEELYIDNSVLAKTFPFWDSGVCFSFPNNLKVIDFSDSIIGGLGAPAIGLTNITDVNLQNSRIEFTDPETFNCRNLPKLKTLLLGNVDMRPIYRKLNETVSTFRNCSKVTSIDLENTNNADPQVNTFTDMENVRYINLSNNGIVSLDIDLHNNLALKLLNASSNLMSQLSKSMMSQLDRIAMAKQDQSRLVVDLNFNPLLCGCSQLEFIKWMKTTQVQFHEYKSYRCLRDSKYHLLHKLNIDETTFICKRPVIVSISTSIGVMIVLVTMCCLIYTKRHRLEYLCLLSRQMTRRIIHTKKQSDDYRLFNYHGFLSYSSNDDISIIVQIQEKMENEFGLSLVIHQRDFIPGELINTNIIHFIEASRKVIILMSNNYLESRWSNFEFELSKNKRLDATYDTMVMILLHDLKDLNKDKISSSLKSYLGQKTYLQWPKDSSQNPAFWLRLKEALDFGEVQNDTPVGGANHVDSPQGQVIENRVERNPATEIAQFDDTVDDDMQPLLQL</sequence>
<dbReference type="PIRSF" id="PIRSF037595">
    <property type="entry name" value="Toll-like_receptor"/>
    <property type="match status" value="1"/>
</dbReference>
<dbReference type="PROSITE" id="PS50104">
    <property type="entry name" value="TIR"/>
    <property type="match status" value="1"/>
</dbReference>
<dbReference type="InterPro" id="IPR017241">
    <property type="entry name" value="Toll-like_receptor"/>
</dbReference>
<dbReference type="PANTHER" id="PTHR24365">
    <property type="entry name" value="TOLL-LIKE RECEPTOR"/>
    <property type="match status" value="1"/>
</dbReference>
<reference evidence="10" key="1">
    <citation type="submission" date="2022-03" db="EMBL/GenBank/DDBJ databases">
        <authorList>
            <person name="Martin C."/>
        </authorList>
    </citation>
    <scope>NUCLEOTIDE SEQUENCE</scope>
</reference>
<dbReference type="InterPro" id="IPR032675">
    <property type="entry name" value="LRR_dom_sf"/>
</dbReference>
<dbReference type="OrthoDB" id="5966846at2759"/>
<dbReference type="Pfam" id="PF13306">
    <property type="entry name" value="LRR_5"/>
    <property type="match status" value="1"/>
</dbReference>
<evidence type="ECO:0000256" key="5">
    <source>
        <dbReference type="ARBA" id="ARBA00022989"/>
    </source>
</evidence>
<dbReference type="InterPro" id="IPR000157">
    <property type="entry name" value="TIR_dom"/>
</dbReference>
<dbReference type="InterPro" id="IPR035897">
    <property type="entry name" value="Toll_tir_struct_dom_sf"/>
</dbReference>
<dbReference type="GO" id="GO:0004888">
    <property type="term" value="F:transmembrane signaling receptor activity"/>
    <property type="evidence" value="ECO:0007669"/>
    <property type="project" value="InterPro"/>
</dbReference>
<comment type="similarity">
    <text evidence="2">Belongs to the Toll-like receptor family.</text>
</comment>
<keyword evidence="6 7" id="KW-0472">Membrane</keyword>
<dbReference type="Gene3D" id="3.40.50.10140">
    <property type="entry name" value="Toll/interleukin-1 receptor homology (TIR) domain"/>
    <property type="match status" value="1"/>
</dbReference>